<evidence type="ECO:0000313" key="3">
    <source>
        <dbReference type="Proteomes" id="UP000249185"/>
    </source>
</evidence>
<feature type="domain" description="DUF403" evidence="1">
    <location>
        <begin position="1"/>
        <end position="313"/>
    </location>
</feature>
<accession>A0A2W5QDF8</accession>
<dbReference type="Pfam" id="PF04168">
    <property type="entry name" value="Alpha-E"/>
    <property type="match status" value="1"/>
</dbReference>
<dbReference type="InterPro" id="IPR051680">
    <property type="entry name" value="ATP-dep_Glu-Cys_Ligase-2"/>
</dbReference>
<dbReference type="PANTHER" id="PTHR34595:SF7">
    <property type="entry name" value="SLL1039 PROTEIN"/>
    <property type="match status" value="1"/>
</dbReference>
<dbReference type="InterPro" id="IPR007296">
    <property type="entry name" value="DUF403"/>
</dbReference>
<gene>
    <name evidence="2" type="ORF">DI556_11320</name>
</gene>
<evidence type="ECO:0000259" key="1">
    <source>
        <dbReference type="Pfam" id="PF04168"/>
    </source>
</evidence>
<organism evidence="2 3">
    <name type="scientific">Rhodovulum sulfidophilum</name>
    <name type="common">Rhodobacter sulfidophilus</name>
    <dbReference type="NCBI Taxonomy" id="35806"/>
    <lineage>
        <taxon>Bacteria</taxon>
        <taxon>Pseudomonadati</taxon>
        <taxon>Pseudomonadota</taxon>
        <taxon>Alphaproteobacteria</taxon>
        <taxon>Rhodobacterales</taxon>
        <taxon>Paracoccaceae</taxon>
        <taxon>Rhodovulum</taxon>
    </lineage>
</organism>
<reference evidence="2 3" key="1">
    <citation type="submission" date="2017-08" db="EMBL/GenBank/DDBJ databases">
        <title>Infants hospitalized years apart are colonized by the same room-sourced microbial strains.</title>
        <authorList>
            <person name="Brooks B."/>
            <person name="Olm M.R."/>
            <person name="Firek B.A."/>
            <person name="Baker R."/>
            <person name="Thomas B.C."/>
            <person name="Morowitz M.J."/>
            <person name="Banfield J.F."/>
        </authorList>
    </citation>
    <scope>NUCLEOTIDE SEQUENCE [LARGE SCALE GENOMIC DNA]</scope>
    <source>
        <strain evidence="2">S2_005_002_R2_34</strain>
    </source>
</reference>
<comment type="caution">
    <text evidence="2">The sequence shown here is derived from an EMBL/GenBank/DDBJ whole genome shotgun (WGS) entry which is preliminary data.</text>
</comment>
<name>A0A2W5QDF8_RHOSU</name>
<sequence length="317" mass="35913">MLSRTAENLYWLARYMERAETMARLLEVGYRMALMPSVGAGYRNEWASLVAAAGSASGFEAKFGEDFKQRDVETWLFYDRENNSSVMSCIETARQNGRAVRTALTTEMWDALNGAYLELKELERQPRTDDLLPRLCEWTKRQGALLRGATEATHLQNDGYDFLNIGTYIERADNTARLLDVKYYVLLPTLDMVGGSVDTYQWTTLLRALSAFRSFHWAYGGEYSPKKISHFLILNRACPRSLLHCQDKVAFHLNRLASAYGRTNCAHERLRGVLAELGDMDLDTIIDSGLHEFLTRFVGQNAALGQDVADGYLFGVQ</sequence>
<protein>
    <recommendedName>
        <fullName evidence="1">DUF403 domain-containing protein</fullName>
    </recommendedName>
</protein>
<evidence type="ECO:0000313" key="2">
    <source>
        <dbReference type="EMBL" id="PZQ49450.1"/>
    </source>
</evidence>
<dbReference type="PANTHER" id="PTHR34595">
    <property type="entry name" value="BLR5612 PROTEIN"/>
    <property type="match status" value="1"/>
</dbReference>
<dbReference type="AlphaFoldDB" id="A0A2W5QDF8"/>
<dbReference type="Proteomes" id="UP000249185">
    <property type="component" value="Unassembled WGS sequence"/>
</dbReference>
<dbReference type="EMBL" id="QFPW01000007">
    <property type="protein sequence ID" value="PZQ49450.1"/>
    <property type="molecule type" value="Genomic_DNA"/>
</dbReference>
<proteinExistence type="predicted"/>